<comment type="subcellular location">
    <subcellularLocation>
        <location evidence="1">Nucleus</location>
    </subcellularLocation>
</comment>
<accession>A0ABX6ERT7</accession>
<dbReference type="InterPro" id="IPR019786">
    <property type="entry name" value="Zinc_finger_PHD-type_CS"/>
</dbReference>
<evidence type="ECO:0000256" key="4">
    <source>
        <dbReference type="ARBA" id="ARBA00022833"/>
    </source>
</evidence>
<dbReference type="InterPro" id="IPR019787">
    <property type="entry name" value="Znf_PHD-finger"/>
</dbReference>
<evidence type="ECO:0000256" key="5">
    <source>
        <dbReference type="ARBA" id="ARBA00023242"/>
    </source>
</evidence>
<keyword evidence="5" id="KW-0539">Nucleus</keyword>
<dbReference type="Pfam" id="PF00628">
    <property type="entry name" value="PHD"/>
    <property type="match status" value="1"/>
</dbReference>
<evidence type="ECO:0000256" key="7">
    <source>
        <dbReference type="SAM" id="Coils"/>
    </source>
</evidence>
<dbReference type="PANTHER" id="PTHR46174">
    <property type="entry name" value="CXXC-TYPE ZINC FINGER PROTEIN 1"/>
    <property type="match status" value="1"/>
</dbReference>
<keyword evidence="3 6" id="KW-0863">Zinc-finger</keyword>
<dbReference type="InterPro" id="IPR011011">
    <property type="entry name" value="Znf_FYVE_PHD"/>
</dbReference>
<dbReference type="SMART" id="SM00249">
    <property type="entry name" value="PHD"/>
    <property type="match status" value="1"/>
</dbReference>
<reference evidence="10 11" key="2">
    <citation type="submission" date="2019-11" db="EMBL/GenBank/DDBJ databases">
        <authorList>
            <person name="Lu H."/>
        </authorList>
    </citation>
    <scope>NUCLEOTIDE SEQUENCE [LARGE SCALE GENOMIC DNA]</scope>
    <source>
        <strain evidence="10 11">FIM1</strain>
    </source>
</reference>
<keyword evidence="11" id="KW-1185">Reference proteome</keyword>
<dbReference type="Gene3D" id="3.30.40.10">
    <property type="entry name" value="Zinc/RING finger domain, C3HC4 (zinc finger)"/>
    <property type="match status" value="1"/>
</dbReference>
<dbReference type="InterPro" id="IPR001965">
    <property type="entry name" value="Znf_PHD"/>
</dbReference>
<dbReference type="Proteomes" id="UP000422736">
    <property type="component" value="Chromosome 2"/>
</dbReference>
<dbReference type="SUPFAM" id="SSF57903">
    <property type="entry name" value="FYVE/PHD zinc finger"/>
    <property type="match status" value="1"/>
</dbReference>
<evidence type="ECO:0000259" key="9">
    <source>
        <dbReference type="PROSITE" id="PS50016"/>
    </source>
</evidence>
<protein>
    <submittedName>
        <fullName evidence="10">COMPASS component SPP1</fullName>
    </submittedName>
</protein>
<dbReference type="InterPro" id="IPR013083">
    <property type="entry name" value="Znf_RING/FYVE/PHD"/>
</dbReference>
<dbReference type="PROSITE" id="PS01359">
    <property type="entry name" value="ZF_PHD_1"/>
    <property type="match status" value="1"/>
</dbReference>
<dbReference type="CDD" id="cd16039">
    <property type="entry name" value="PHD_SPP1"/>
    <property type="match status" value="1"/>
</dbReference>
<feature type="region of interest" description="Disordered" evidence="8">
    <location>
        <begin position="342"/>
        <end position="363"/>
    </location>
</feature>
<evidence type="ECO:0000313" key="10">
    <source>
        <dbReference type="EMBL" id="QGN14966.1"/>
    </source>
</evidence>
<dbReference type="EMBL" id="CP015055">
    <property type="protein sequence ID" value="QGN14966.1"/>
    <property type="molecule type" value="Genomic_DNA"/>
</dbReference>
<sequence>MSLPSWCPKYDNRKYDSKTGEEVYCICKKPDSGELMVGCDGCDDWFHFSCLKIPEKYRDLVFSFYCPYCAAGITGPALTNGGKLPKTVWKRKCRLPDCYRECDSTTKSKYCSREHGLQYMREAADKLYLPGLNKIGLLRQLLRETKSLEEFKSMGRGRLPEVNLPLSKEKYDRIVQEDQHLQQLIDERDQLISQKFPKLNDEEIQVNTYIEWVNEINERLSPQSSNQATSNRKKSKASTKVTICGYHDEYSIPCTANEFTDRIIELRKAENTDVTSIDGVCLKTKCGKHQDWILLKQDELSQQKNSLENIKRRLQLLINIRTNQLGILFFENQNRALANSGQDTIANQNPPDVLSNQPDGVKS</sequence>
<name>A0ABX6ERT7_KLUMA</name>
<evidence type="ECO:0000256" key="3">
    <source>
        <dbReference type="ARBA" id="ARBA00022771"/>
    </source>
</evidence>
<dbReference type="InterPro" id="IPR037869">
    <property type="entry name" value="Spp1/CFP1"/>
</dbReference>
<proteinExistence type="predicted"/>
<dbReference type="PROSITE" id="PS50016">
    <property type="entry name" value="ZF_PHD_2"/>
    <property type="match status" value="1"/>
</dbReference>
<keyword evidence="7" id="KW-0175">Coiled coil</keyword>
<gene>
    <name evidence="10" type="primary">SPP1</name>
    <name evidence="10" type="ORF">FIM1_1644</name>
</gene>
<evidence type="ECO:0000256" key="1">
    <source>
        <dbReference type="ARBA" id="ARBA00004123"/>
    </source>
</evidence>
<evidence type="ECO:0000256" key="8">
    <source>
        <dbReference type="SAM" id="MobiDB-lite"/>
    </source>
</evidence>
<keyword evidence="2" id="KW-0479">Metal-binding</keyword>
<organism evidence="10 11">
    <name type="scientific">Kluyveromyces marxianus</name>
    <name type="common">Yeast</name>
    <name type="synonym">Candida kefyr</name>
    <dbReference type="NCBI Taxonomy" id="4911"/>
    <lineage>
        <taxon>Eukaryota</taxon>
        <taxon>Fungi</taxon>
        <taxon>Dikarya</taxon>
        <taxon>Ascomycota</taxon>
        <taxon>Saccharomycotina</taxon>
        <taxon>Saccharomycetes</taxon>
        <taxon>Saccharomycetales</taxon>
        <taxon>Saccharomycetaceae</taxon>
        <taxon>Kluyveromyces</taxon>
    </lineage>
</organism>
<reference evidence="10 11" key="1">
    <citation type="submission" date="2016-03" db="EMBL/GenBank/DDBJ databases">
        <title>How can Kluyveromyces marxianus grow so fast - potential evolutionary course in Saccharomyces Complex revealed by comparative genomics.</title>
        <authorList>
            <person name="Mo W."/>
            <person name="Lu W."/>
            <person name="Yang X."/>
            <person name="Qi J."/>
            <person name="Lv H."/>
        </authorList>
    </citation>
    <scope>NUCLEOTIDE SEQUENCE [LARGE SCALE GENOMIC DNA]</scope>
    <source>
        <strain evidence="10 11">FIM1</strain>
    </source>
</reference>
<evidence type="ECO:0000313" key="11">
    <source>
        <dbReference type="Proteomes" id="UP000422736"/>
    </source>
</evidence>
<feature type="domain" description="PHD-type" evidence="9">
    <location>
        <begin position="22"/>
        <end position="72"/>
    </location>
</feature>
<keyword evidence="4" id="KW-0862">Zinc</keyword>
<dbReference type="PANTHER" id="PTHR46174:SF1">
    <property type="entry name" value="CXXC-TYPE ZINC FINGER PROTEIN 1"/>
    <property type="match status" value="1"/>
</dbReference>
<evidence type="ECO:0000256" key="2">
    <source>
        <dbReference type="ARBA" id="ARBA00022723"/>
    </source>
</evidence>
<evidence type="ECO:0000256" key="6">
    <source>
        <dbReference type="PROSITE-ProRule" id="PRU00146"/>
    </source>
</evidence>
<feature type="coiled-coil region" evidence="7">
    <location>
        <begin position="293"/>
        <end position="320"/>
    </location>
</feature>